<evidence type="ECO:0000313" key="4">
    <source>
        <dbReference type="RefSeq" id="XP_033574766.1"/>
    </source>
</evidence>
<evidence type="ECO:0000313" key="3">
    <source>
        <dbReference type="Proteomes" id="UP000504636"/>
    </source>
</evidence>
<reference evidence="4" key="2">
    <citation type="submission" date="2020-04" db="EMBL/GenBank/DDBJ databases">
        <authorList>
            <consortium name="NCBI Genome Project"/>
        </authorList>
    </citation>
    <scope>NUCLEOTIDE SEQUENCE</scope>
    <source>
        <strain evidence="4">CBS 304.34</strain>
    </source>
</reference>
<sequence length="743" mass="84259">MASRFAASPTSPNRAKSQGPVAKQKPASLRGSPVSPRSEQTEPDYLNDDLLEEDFDEASPPYKYQDQSGLSETDIEDAPLRRLKTDFDDTLRRLVIAIDFGTTFTGVAFALPKSHEAGLNEIKVIGDWGARMSNSLKVPSIYSYSPAPDGQQQWGDDLSPDAVTMINTKLELDVQDNKSDELELILQVLDGMKDLNFNYVRASGGYPEYTWKSPDEIVADYLTKVYHAFDQNLQKKIQNQGIRQRLTVDIVVTVPVDWAYRAKNSTLRAIRSAGFNEQNFPNLHDIIMVTEPEAAAIYTARYLKKEMQKDFLKVGECFVLCDAGGGTVDVVSYRVTNLEPTLELELTGIPYSSKCGSAYIDTNFKLWLRDILGERYFQQLDQNNSRNRISTISEGRRMRFVIKQFDALKKNFFLKSAPMKIELPEPLKNISIAGKVNLGELAITSEEMRSFFDPCVDGVIELYQGQLQQIERQGRRLKNVFLIGGFGESRYLQAELQAALKFRNVELRRPDTSWTAVVRGAVIHGIEKSNRPNVIYMKTCPRSYGIVLNETFRGSMFHLEDRYTDPITGDMKAQGQITWLVKKGDLILSDEGRTSSKDFRVSFQGTVEADERKKKLSIYEYEDDDLPDRFQNAREELKEVAILTYDLSTISLDNFDRAENPTNKAVYYETYLTCKMVMSGATVTVEILWNDTELCKVKIEDVGRKSSTRSWNNVRPEALPHRGHPDAHSTSSFELPGSFRETH</sequence>
<dbReference type="OrthoDB" id="2963168at2759"/>
<organism evidence="2">
    <name type="scientific">Mytilinidion resinicola</name>
    <dbReference type="NCBI Taxonomy" id="574789"/>
    <lineage>
        <taxon>Eukaryota</taxon>
        <taxon>Fungi</taxon>
        <taxon>Dikarya</taxon>
        <taxon>Ascomycota</taxon>
        <taxon>Pezizomycotina</taxon>
        <taxon>Dothideomycetes</taxon>
        <taxon>Pleosporomycetidae</taxon>
        <taxon>Mytilinidiales</taxon>
        <taxon>Mytilinidiaceae</taxon>
        <taxon>Mytilinidion</taxon>
    </lineage>
</organism>
<protein>
    <submittedName>
        <fullName evidence="2 4">Actin-like ATPase domain-containing protein</fullName>
    </submittedName>
</protein>
<keyword evidence="3" id="KW-1185">Reference proteome</keyword>
<feature type="region of interest" description="Disordered" evidence="1">
    <location>
        <begin position="709"/>
        <end position="743"/>
    </location>
</feature>
<dbReference type="RefSeq" id="XP_033574766.1">
    <property type="nucleotide sequence ID" value="XM_033728225.1"/>
</dbReference>
<dbReference type="Proteomes" id="UP000504636">
    <property type="component" value="Unplaced"/>
</dbReference>
<dbReference type="Gene3D" id="3.30.420.40">
    <property type="match status" value="2"/>
</dbReference>
<dbReference type="GeneID" id="54469118"/>
<dbReference type="PANTHER" id="PTHR14187">
    <property type="entry name" value="ALPHA KINASE/ELONGATION FACTOR 2 KINASE"/>
    <property type="match status" value="1"/>
</dbReference>
<dbReference type="InterPro" id="IPR043129">
    <property type="entry name" value="ATPase_NBD"/>
</dbReference>
<dbReference type="AlphaFoldDB" id="A0A6A6YG75"/>
<name>A0A6A6YG75_9PEZI</name>
<reference evidence="2 4" key="1">
    <citation type="journal article" date="2020" name="Stud. Mycol.">
        <title>101 Dothideomycetes genomes: a test case for predicting lifestyles and emergence of pathogens.</title>
        <authorList>
            <person name="Haridas S."/>
            <person name="Albert R."/>
            <person name="Binder M."/>
            <person name="Bloem J."/>
            <person name="Labutti K."/>
            <person name="Salamov A."/>
            <person name="Andreopoulos B."/>
            <person name="Baker S."/>
            <person name="Barry K."/>
            <person name="Bills G."/>
            <person name="Bluhm B."/>
            <person name="Cannon C."/>
            <person name="Castanera R."/>
            <person name="Culley D."/>
            <person name="Daum C."/>
            <person name="Ezra D."/>
            <person name="Gonzalez J."/>
            <person name="Henrissat B."/>
            <person name="Kuo A."/>
            <person name="Liang C."/>
            <person name="Lipzen A."/>
            <person name="Lutzoni F."/>
            <person name="Magnuson J."/>
            <person name="Mondo S."/>
            <person name="Nolan M."/>
            <person name="Ohm R."/>
            <person name="Pangilinan J."/>
            <person name="Park H.-J."/>
            <person name="Ramirez L."/>
            <person name="Alfaro M."/>
            <person name="Sun H."/>
            <person name="Tritt A."/>
            <person name="Yoshinaga Y."/>
            <person name="Zwiers L.-H."/>
            <person name="Turgeon B."/>
            <person name="Goodwin S."/>
            <person name="Spatafora J."/>
            <person name="Crous P."/>
            <person name="Grigoriev I."/>
        </authorList>
    </citation>
    <scope>NUCLEOTIDE SEQUENCE</scope>
    <source>
        <strain evidence="2 4">CBS 304.34</strain>
    </source>
</reference>
<dbReference type="Gene3D" id="3.90.640.10">
    <property type="entry name" value="Actin, Chain A, domain 4"/>
    <property type="match status" value="1"/>
</dbReference>
<dbReference type="EMBL" id="MU003704">
    <property type="protein sequence ID" value="KAF2807802.1"/>
    <property type="molecule type" value="Genomic_DNA"/>
</dbReference>
<feature type="compositionally biased region" description="Acidic residues" evidence="1">
    <location>
        <begin position="41"/>
        <end position="52"/>
    </location>
</feature>
<feature type="region of interest" description="Disordered" evidence="1">
    <location>
        <begin position="1"/>
        <end position="52"/>
    </location>
</feature>
<evidence type="ECO:0000256" key="1">
    <source>
        <dbReference type="SAM" id="MobiDB-lite"/>
    </source>
</evidence>
<proteinExistence type="predicted"/>
<dbReference type="PANTHER" id="PTHR14187:SF5">
    <property type="entry name" value="HEAT SHOCK 70 KDA PROTEIN 12A"/>
    <property type="match status" value="1"/>
</dbReference>
<accession>A0A6A6YG75</accession>
<evidence type="ECO:0000313" key="2">
    <source>
        <dbReference type="EMBL" id="KAF2807802.1"/>
    </source>
</evidence>
<feature type="compositionally biased region" description="Basic and acidic residues" evidence="1">
    <location>
        <begin position="718"/>
        <end position="727"/>
    </location>
</feature>
<reference evidence="4" key="3">
    <citation type="submission" date="2025-04" db="UniProtKB">
        <authorList>
            <consortium name="RefSeq"/>
        </authorList>
    </citation>
    <scope>IDENTIFICATION</scope>
    <source>
        <strain evidence="4">CBS 304.34</strain>
    </source>
</reference>
<gene>
    <name evidence="2 4" type="ORF">BDZ99DRAFT_572699</name>
</gene>
<dbReference type="SUPFAM" id="SSF53067">
    <property type="entry name" value="Actin-like ATPase domain"/>
    <property type="match status" value="2"/>
</dbReference>
<dbReference type="CDD" id="cd10170">
    <property type="entry name" value="ASKHA_NBD_HSP70"/>
    <property type="match status" value="1"/>
</dbReference>